<protein>
    <submittedName>
        <fullName evidence="2">Uncharacterized protein</fullName>
    </submittedName>
</protein>
<feature type="compositionally biased region" description="Low complexity" evidence="1">
    <location>
        <begin position="360"/>
        <end position="377"/>
    </location>
</feature>
<accession>A0A3M0KN86</accession>
<evidence type="ECO:0000313" key="2">
    <source>
        <dbReference type="EMBL" id="RMC14698.1"/>
    </source>
</evidence>
<dbReference type="GO" id="GO:0005634">
    <property type="term" value="C:nucleus"/>
    <property type="evidence" value="ECO:0007669"/>
    <property type="project" value="TreeGrafter"/>
</dbReference>
<evidence type="ECO:0000313" key="3">
    <source>
        <dbReference type="Proteomes" id="UP000269221"/>
    </source>
</evidence>
<feature type="compositionally biased region" description="Low complexity" evidence="1">
    <location>
        <begin position="275"/>
        <end position="290"/>
    </location>
</feature>
<organism evidence="2 3">
    <name type="scientific">Hirundo rustica rustica</name>
    <dbReference type="NCBI Taxonomy" id="333673"/>
    <lineage>
        <taxon>Eukaryota</taxon>
        <taxon>Metazoa</taxon>
        <taxon>Chordata</taxon>
        <taxon>Craniata</taxon>
        <taxon>Vertebrata</taxon>
        <taxon>Euteleostomi</taxon>
        <taxon>Archelosauria</taxon>
        <taxon>Archosauria</taxon>
        <taxon>Dinosauria</taxon>
        <taxon>Saurischia</taxon>
        <taxon>Theropoda</taxon>
        <taxon>Coelurosauria</taxon>
        <taxon>Aves</taxon>
        <taxon>Neognathae</taxon>
        <taxon>Neoaves</taxon>
        <taxon>Telluraves</taxon>
        <taxon>Australaves</taxon>
        <taxon>Passeriformes</taxon>
        <taxon>Sylvioidea</taxon>
        <taxon>Hirundinidae</taxon>
        <taxon>Hirundo</taxon>
    </lineage>
</organism>
<feature type="region of interest" description="Disordered" evidence="1">
    <location>
        <begin position="555"/>
        <end position="574"/>
    </location>
</feature>
<dbReference type="OrthoDB" id="3247158at2759"/>
<proteinExistence type="predicted"/>
<keyword evidence="3" id="KW-1185">Reference proteome</keyword>
<feature type="region of interest" description="Disordered" evidence="1">
    <location>
        <begin position="464"/>
        <end position="492"/>
    </location>
</feature>
<feature type="region of interest" description="Disordered" evidence="1">
    <location>
        <begin position="171"/>
        <end position="198"/>
    </location>
</feature>
<dbReference type="Proteomes" id="UP000269221">
    <property type="component" value="Unassembled WGS sequence"/>
</dbReference>
<dbReference type="STRING" id="333673.A0A3M0KN86"/>
<dbReference type="PANTHER" id="PTHR46156:SF1">
    <property type="entry name" value="ZINC FINGER CCCH DOMAIN-CONTAINING PROTEIN 3"/>
    <property type="match status" value="1"/>
</dbReference>
<feature type="compositionally biased region" description="Basic and acidic residues" evidence="1">
    <location>
        <begin position="182"/>
        <end position="198"/>
    </location>
</feature>
<name>A0A3M0KN86_HIRRU</name>
<sequence length="887" mass="96925">MEERERLCREIRALQGAGIWGIWEWERLCREIRALQGAGIGGIREWERLCREIRALQGAGIGGIWEWERLCREIRALQGAGIGGIREWERLCREIRALQGLINSHRNMHGNVPRPAPSAPPRWNNPGYARRGAFSTRYPQQAPRNFHPCQTHTWRKKYSLDNRLLGSGYDLGSASQGFGSHGDSRPPEPPESSPERHVDLTTDGNIVVDIQVPQRAGQENVGPYSVFSRREAAAAPSGDGNSQKSLLQKEERRPSLSISFSSTSRTVCLPGSGAGSSFSASGSSSESAVALKSEPQMPLELPGQEPAQHSARIKAEPPSPGQPSGEEVQDTSLHPKLFGNAETLSGPAQAGLTPVKSRFPVIPKAPAPQKAASAPVSGKSQKFRKNNYTWVANSGKNSRVVKRWVSPRAENSKKGIAGADKGAKISPKADLGAKAKKLGLQSKLGVSPSKYKWKASSLQTLPSTSKSAFQWRSEDQKKPPAPNVPRSAAVPPAPSAASVVPGGMKSFGEAALSSYKVKSRTKIIKRKGSVGSPTDKKNISPTTALKSRFHLRRRNSVRGKPSVTAKRSSPRGMVQISKHRLCRMQVAAKEEFELHAQFVVGAASLEVFQVRLNGTWSSLVRWNVSRGKGVEGDDLEGSNFHFVRSPPANKVIKTRYRIVKKNVVSPALSSFTSPIPTWKTRRPVTSSLFPWSTMDAATKRMGCPHIIDLAQRQQKPSGVDDQGDGAAFLQGKAERIGIVQPGEEKLQGDLIPVPEGADREGGEGIFARSDRRGGNGFPLKINSVRLDIEKKFFPVRVRVEQIKMETVVTIPGGVQEVSGCGAQRSGLVDKVVIGQSLDLMVFSSLNDSVIWLEKTSKIIKPNMRLISTLSPRPERHIQLFLGRLQEW</sequence>
<gene>
    <name evidence="2" type="ORF">DUI87_06870</name>
</gene>
<dbReference type="PANTHER" id="PTHR46156">
    <property type="entry name" value="CCCH ZINGC FINGER"/>
    <property type="match status" value="1"/>
</dbReference>
<evidence type="ECO:0000256" key="1">
    <source>
        <dbReference type="SAM" id="MobiDB-lite"/>
    </source>
</evidence>
<feature type="compositionally biased region" description="Low complexity" evidence="1">
    <location>
        <begin position="255"/>
        <end position="264"/>
    </location>
</feature>
<reference evidence="2 3" key="1">
    <citation type="submission" date="2018-07" db="EMBL/GenBank/DDBJ databases">
        <title>A high quality draft genome assembly of the barn swallow (H. rustica rustica).</title>
        <authorList>
            <person name="Formenti G."/>
            <person name="Chiara M."/>
            <person name="Poveda L."/>
            <person name="Francoijs K.-J."/>
            <person name="Bonisoli-Alquati A."/>
            <person name="Canova L."/>
            <person name="Gianfranceschi L."/>
            <person name="Horner D.S."/>
            <person name="Saino N."/>
        </authorList>
    </citation>
    <scope>NUCLEOTIDE SEQUENCE [LARGE SCALE GENOMIC DNA]</scope>
    <source>
        <strain evidence="2">Chelidonia</strain>
        <tissue evidence="2">Blood</tissue>
    </source>
</reference>
<comment type="caution">
    <text evidence="2">The sequence shown here is derived from an EMBL/GenBank/DDBJ whole genome shotgun (WGS) entry which is preliminary data.</text>
</comment>
<dbReference type="EMBL" id="QRBI01000104">
    <property type="protein sequence ID" value="RMC14698.1"/>
    <property type="molecule type" value="Genomic_DNA"/>
</dbReference>
<feature type="region of interest" description="Disordered" evidence="1">
    <location>
        <begin position="231"/>
        <end position="381"/>
    </location>
</feature>
<dbReference type="AlphaFoldDB" id="A0A3M0KN86"/>